<dbReference type="SUPFAM" id="SSF161098">
    <property type="entry name" value="MetI-like"/>
    <property type="match status" value="1"/>
</dbReference>
<dbReference type="Gene3D" id="1.10.3720.10">
    <property type="entry name" value="MetI-like"/>
    <property type="match status" value="1"/>
</dbReference>
<feature type="transmembrane region" description="Helical" evidence="7">
    <location>
        <begin position="12"/>
        <end position="31"/>
    </location>
</feature>
<feature type="transmembrane region" description="Helical" evidence="7">
    <location>
        <begin position="238"/>
        <end position="258"/>
    </location>
</feature>
<evidence type="ECO:0000313" key="9">
    <source>
        <dbReference type="EMBL" id="QHC35167.1"/>
    </source>
</evidence>
<dbReference type="InterPro" id="IPR000515">
    <property type="entry name" value="MetI-like"/>
</dbReference>
<sequence length="276" mass="29258">MRIVTLRISILFALSVSALIMLAIVFGPVLAPWPAEQQDLVHSFSGPSARHWLGTDELGRDILSRLIIGARAAVLGPVIVALGAMAWGAGIAMIATYHGGMGESLIVFWIDLMSSVPHLLIAIVALGMLSGSYWDAIFIMIVLLAPGDARIIRNATRQQRNLAYVEALRVAGVPALRIIFRHIFPSVVPQGLVQASANFTTGIIMLSSLSFLGFGVPPGAADWGRMMVEGRLVIGQNPCCMLGAGLAIACTATSVSILSDWLGSYLSTKMGGAHAR</sequence>
<evidence type="ECO:0000256" key="3">
    <source>
        <dbReference type="ARBA" id="ARBA00022475"/>
    </source>
</evidence>
<protein>
    <submittedName>
        <fullName evidence="9">ABC transporter permease</fullName>
    </submittedName>
</protein>
<feature type="transmembrane region" description="Helical" evidence="7">
    <location>
        <begin position="196"/>
        <end position="217"/>
    </location>
</feature>
<accession>A0A857FPK1</accession>
<evidence type="ECO:0000259" key="8">
    <source>
        <dbReference type="PROSITE" id="PS50928"/>
    </source>
</evidence>
<dbReference type="GO" id="GO:0005886">
    <property type="term" value="C:plasma membrane"/>
    <property type="evidence" value="ECO:0007669"/>
    <property type="project" value="UniProtKB-SubCell"/>
</dbReference>
<dbReference type="Pfam" id="PF00528">
    <property type="entry name" value="BPD_transp_1"/>
    <property type="match status" value="1"/>
</dbReference>
<dbReference type="CDD" id="cd06261">
    <property type="entry name" value="TM_PBP2"/>
    <property type="match status" value="1"/>
</dbReference>
<feature type="transmembrane region" description="Helical" evidence="7">
    <location>
        <begin position="72"/>
        <end position="94"/>
    </location>
</feature>
<keyword evidence="3" id="KW-1003">Cell membrane</keyword>
<dbReference type="InterPro" id="IPR050366">
    <property type="entry name" value="BP-dependent_transpt_permease"/>
</dbReference>
<dbReference type="RefSeq" id="WP_159261610.1">
    <property type="nucleotide sequence ID" value="NZ_CP041348.1"/>
</dbReference>
<keyword evidence="5 7" id="KW-1133">Transmembrane helix</keyword>
<feature type="transmembrane region" description="Helical" evidence="7">
    <location>
        <begin position="164"/>
        <end position="184"/>
    </location>
</feature>
<dbReference type="EMBL" id="CP041348">
    <property type="protein sequence ID" value="QHC35167.1"/>
    <property type="molecule type" value="Genomic_DNA"/>
</dbReference>
<dbReference type="GO" id="GO:0055085">
    <property type="term" value="P:transmembrane transport"/>
    <property type="evidence" value="ECO:0007669"/>
    <property type="project" value="InterPro"/>
</dbReference>
<comment type="similarity">
    <text evidence="7">Belongs to the binding-protein-dependent transport system permease family.</text>
</comment>
<dbReference type="OrthoDB" id="9774870at2"/>
<keyword evidence="2 7" id="KW-0813">Transport</keyword>
<evidence type="ECO:0000256" key="2">
    <source>
        <dbReference type="ARBA" id="ARBA00022448"/>
    </source>
</evidence>
<organism evidence="9 10">
    <name type="scientific">Komagataeibacter xylinus</name>
    <name type="common">Gluconacetobacter xylinus</name>
    <dbReference type="NCBI Taxonomy" id="28448"/>
    <lineage>
        <taxon>Bacteria</taxon>
        <taxon>Pseudomonadati</taxon>
        <taxon>Pseudomonadota</taxon>
        <taxon>Alphaproteobacteria</taxon>
        <taxon>Acetobacterales</taxon>
        <taxon>Acetobacteraceae</taxon>
        <taxon>Komagataeibacter</taxon>
    </lineage>
</organism>
<keyword evidence="4 7" id="KW-0812">Transmembrane</keyword>
<evidence type="ECO:0000313" key="10">
    <source>
        <dbReference type="Proteomes" id="UP000464674"/>
    </source>
</evidence>
<dbReference type="AlphaFoldDB" id="A0A857FPK1"/>
<evidence type="ECO:0000256" key="7">
    <source>
        <dbReference type="RuleBase" id="RU363032"/>
    </source>
</evidence>
<dbReference type="Proteomes" id="UP000464674">
    <property type="component" value="Chromosome"/>
</dbReference>
<comment type="subcellular location">
    <subcellularLocation>
        <location evidence="1 7">Cell membrane</location>
        <topology evidence="1 7">Multi-pass membrane protein</topology>
    </subcellularLocation>
</comment>
<keyword evidence="6 7" id="KW-0472">Membrane</keyword>
<evidence type="ECO:0000256" key="1">
    <source>
        <dbReference type="ARBA" id="ARBA00004651"/>
    </source>
</evidence>
<proteinExistence type="inferred from homology"/>
<gene>
    <name evidence="9" type="ORF">FMA36_06300</name>
</gene>
<dbReference type="PANTHER" id="PTHR43386">
    <property type="entry name" value="OLIGOPEPTIDE TRANSPORT SYSTEM PERMEASE PROTEIN APPC"/>
    <property type="match status" value="1"/>
</dbReference>
<dbReference type="PROSITE" id="PS50928">
    <property type="entry name" value="ABC_TM1"/>
    <property type="match status" value="1"/>
</dbReference>
<dbReference type="PANTHER" id="PTHR43386:SF25">
    <property type="entry name" value="PEPTIDE ABC TRANSPORTER PERMEASE PROTEIN"/>
    <property type="match status" value="1"/>
</dbReference>
<name>A0A857FPK1_KOMXY</name>
<evidence type="ECO:0000256" key="4">
    <source>
        <dbReference type="ARBA" id="ARBA00022692"/>
    </source>
</evidence>
<reference evidence="9 10" key="1">
    <citation type="journal article" date="2020" name="Carbohydr. Polym.">
        <title>Characterization and optimization of production of bacterial cellulose from strain CGMCC 17276 based on whole-genome analysis.</title>
        <authorList>
            <person name="Lu T."/>
            <person name="Gao H."/>
            <person name="Liao B."/>
            <person name="Wu J."/>
            <person name="Zhang W."/>
            <person name="Huang J."/>
            <person name="Liu M."/>
            <person name="Huang J."/>
            <person name="Chang Z."/>
            <person name="Jin M."/>
            <person name="Yi Z."/>
            <person name="Jiang D."/>
        </authorList>
    </citation>
    <scope>NUCLEOTIDE SEQUENCE [LARGE SCALE GENOMIC DNA]</scope>
    <source>
        <strain evidence="9 10">CGMCC 17276</strain>
    </source>
</reference>
<evidence type="ECO:0000256" key="6">
    <source>
        <dbReference type="ARBA" id="ARBA00023136"/>
    </source>
</evidence>
<evidence type="ECO:0000256" key="5">
    <source>
        <dbReference type="ARBA" id="ARBA00022989"/>
    </source>
</evidence>
<feature type="domain" description="ABC transmembrane type-1" evidence="8">
    <location>
        <begin position="70"/>
        <end position="263"/>
    </location>
</feature>
<dbReference type="InterPro" id="IPR035906">
    <property type="entry name" value="MetI-like_sf"/>
</dbReference>